<name>A0A398DQ20_9BACT</name>
<dbReference type="Proteomes" id="UP000266113">
    <property type="component" value="Unassembled WGS sequence"/>
</dbReference>
<comment type="caution">
    <text evidence="2">The sequence shown here is derived from an EMBL/GenBank/DDBJ whole genome shotgun (WGS) entry which is preliminary data.</text>
</comment>
<sequence length="78" mass="8502">MDSRLRGNDSEDAFAGMTAGCLDMENPLKKGYTQAGWIPAFAGRTVRMPARRSTPRLEEHLASWTKGCEGQKGSGEGR</sequence>
<evidence type="ECO:0000313" key="3">
    <source>
        <dbReference type="Proteomes" id="UP000266113"/>
    </source>
</evidence>
<proteinExistence type="predicted"/>
<accession>A0A398DQ20</accession>
<protein>
    <submittedName>
        <fullName evidence="2">Uncharacterized protein</fullName>
    </submittedName>
</protein>
<gene>
    <name evidence="2" type="ORF">SMC1_08680</name>
</gene>
<evidence type="ECO:0000313" key="2">
    <source>
        <dbReference type="EMBL" id="RIE16079.1"/>
    </source>
</evidence>
<feature type="region of interest" description="Disordered" evidence="1">
    <location>
        <begin position="51"/>
        <end position="78"/>
    </location>
</feature>
<evidence type="ECO:0000256" key="1">
    <source>
        <dbReference type="SAM" id="MobiDB-lite"/>
    </source>
</evidence>
<dbReference type="EMBL" id="QXIY01000038">
    <property type="protein sequence ID" value="RIE16079.1"/>
    <property type="molecule type" value="Genomic_DNA"/>
</dbReference>
<reference evidence="2 3" key="1">
    <citation type="submission" date="2018-09" db="EMBL/GenBank/DDBJ databases">
        <title>Discovery and Ecogenomic Context for Candidatus Cryosericales, a Global Caldiserica Order Active in Thawing Permafrost.</title>
        <authorList>
            <person name="Martinez M.A."/>
            <person name="Woodcroft B.J."/>
            <person name="Ignacio Espinoza J.C."/>
            <person name="Zayed A."/>
            <person name="Singleton C.M."/>
            <person name="Boyd J."/>
            <person name="Li Y.-F."/>
            <person name="Purvine S."/>
            <person name="Maughan H."/>
            <person name="Hodgkins S.B."/>
            <person name="Anderson D."/>
            <person name="Sederholm M."/>
            <person name="Temperton B."/>
            <person name="Saleska S.R."/>
            <person name="Tyson G.W."/>
            <person name="Rich V.I."/>
        </authorList>
    </citation>
    <scope>NUCLEOTIDE SEQUENCE [LARGE SCALE GENOMIC DNA]</scope>
    <source>
        <strain evidence="2 3">SMC1</strain>
    </source>
</reference>
<keyword evidence="3" id="KW-1185">Reference proteome</keyword>
<dbReference type="AlphaFoldDB" id="A0A398DQ20"/>
<organism evidence="2 3">
    <name type="scientific">Candidatus Cryosericum septentrionale</name>
    <dbReference type="NCBI Taxonomy" id="2290913"/>
    <lineage>
        <taxon>Bacteria</taxon>
        <taxon>Pseudomonadati</taxon>
        <taxon>Caldisericota/Cryosericota group</taxon>
        <taxon>Candidatus Cryosericota</taxon>
        <taxon>Candidatus Cryosericia</taxon>
        <taxon>Candidatus Cryosericales</taxon>
        <taxon>Candidatus Cryosericaceae</taxon>
        <taxon>Candidatus Cryosericum</taxon>
    </lineage>
</organism>